<dbReference type="SUPFAM" id="SSF56349">
    <property type="entry name" value="DNA breaking-rejoining enzymes"/>
    <property type="match status" value="1"/>
</dbReference>
<accession>A0ABN8T161</accession>
<organism evidence="2 3">
    <name type="scientific">Porites evermanni</name>
    <dbReference type="NCBI Taxonomy" id="104178"/>
    <lineage>
        <taxon>Eukaryota</taxon>
        <taxon>Metazoa</taxon>
        <taxon>Cnidaria</taxon>
        <taxon>Anthozoa</taxon>
        <taxon>Hexacorallia</taxon>
        <taxon>Scleractinia</taxon>
        <taxon>Fungiina</taxon>
        <taxon>Poritidae</taxon>
        <taxon>Porites</taxon>
    </lineage>
</organism>
<protein>
    <submittedName>
        <fullName evidence="2">Uncharacterized protein</fullName>
    </submittedName>
</protein>
<dbReference type="Gene3D" id="1.10.443.10">
    <property type="entry name" value="Intergrase catalytic core"/>
    <property type="match status" value="1"/>
</dbReference>
<keyword evidence="3" id="KW-1185">Reference proteome</keyword>
<name>A0ABN8T161_9CNID</name>
<reference evidence="2 3" key="1">
    <citation type="submission" date="2022-05" db="EMBL/GenBank/DDBJ databases">
        <authorList>
            <consortium name="Genoscope - CEA"/>
            <person name="William W."/>
        </authorList>
    </citation>
    <scope>NUCLEOTIDE SEQUENCE [LARGE SCALE GENOMIC DNA]</scope>
</reference>
<gene>
    <name evidence="2" type="ORF">PEVE_00034171</name>
</gene>
<keyword evidence="1" id="KW-0233">DNA recombination</keyword>
<evidence type="ECO:0000256" key="1">
    <source>
        <dbReference type="ARBA" id="ARBA00023172"/>
    </source>
</evidence>
<dbReference type="Proteomes" id="UP001159427">
    <property type="component" value="Unassembled WGS sequence"/>
</dbReference>
<evidence type="ECO:0000313" key="2">
    <source>
        <dbReference type="EMBL" id="CAH3197007.1"/>
    </source>
</evidence>
<proteinExistence type="predicted"/>
<dbReference type="InterPro" id="IPR013762">
    <property type="entry name" value="Integrase-like_cat_sf"/>
</dbReference>
<dbReference type="EMBL" id="CALNXI010005131">
    <property type="protein sequence ID" value="CAH3197007.1"/>
    <property type="molecule type" value="Genomic_DNA"/>
</dbReference>
<sequence length="133" mass="14209">MMKIISKGANLSQVYTNHSVRASAITVLSDGNVPDRHIMFVSGHSSEQSLSHYSARPSAPQLESVSDTISNALQYNQTQSTQISTVSSTPSATPLIESSNRMAPSVSMSSSSASFPSGFFNNCNIQGDVQVFF</sequence>
<feature type="non-terminal residue" evidence="2">
    <location>
        <position position="133"/>
    </location>
</feature>
<comment type="caution">
    <text evidence="2">The sequence shown here is derived from an EMBL/GenBank/DDBJ whole genome shotgun (WGS) entry which is preliminary data.</text>
</comment>
<dbReference type="InterPro" id="IPR011010">
    <property type="entry name" value="DNA_brk_join_enz"/>
</dbReference>
<evidence type="ECO:0000313" key="3">
    <source>
        <dbReference type="Proteomes" id="UP001159427"/>
    </source>
</evidence>